<dbReference type="CDD" id="cd00776">
    <property type="entry name" value="AsxRS_core"/>
    <property type="match status" value="1"/>
</dbReference>
<dbReference type="CDD" id="cd04318">
    <property type="entry name" value="EcAsnRS_like_N"/>
    <property type="match status" value="1"/>
</dbReference>
<dbReference type="SUPFAM" id="SSF50249">
    <property type="entry name" value="Nucleic acid-binding proteins"/>
    <property type="match status" value="1"/>
</dbReference>
<evidence type="ECO:0000256" key="6">
    <source>
        <dbReference type="ARBA" id="ARBA00022917"/>
    </source>
</evidence>
<dbReference type="InterPro" id="IPR006195">
    <property type="entry name" value="aa-tRNA-synth_II"/>
</dbReference>
<dbReference type="GO" id="GO:0005739">
    <property type="term" value="C:mitochondrion"/>
    <property type="evidence" value="ECO:0007669"/>
    <property type="project" value="TreeGrafter"/>
</dbReference>
<reference evidence="8" key="1">
    <citation type="submission" date="2022-03" db="EMBL/GenBank/DDBJ databases">
        <authorList>
            <person name="Martin C."/>
        </authorList>
    </citation>
    <scope>NUCLEOTIDE SEQUENCE</scope>
</reference>
<keyword evidence="5" id="KW-0067">ATP-binding</keyword>
<dbReference type="NCBIfam" id="NF003037">
    <property type="entry name" value="PRK03932.1"/>
    <property type="match status" value="1"/>
</dbReference>
<dbReference type="Pfam" id="PF00152">
    <property type="entry name" value="tRNA-synt_2"/>
    <property type="match status" value="1"/>
</dbReference>
<dbReference type="Pfam" id="PF01336">
    <property type="entry name" value="tRNA_anti-codon"/>
    <property type="match status" value="1"/>
</dbReference>
<protein>
    <recommendedName>
        <fullName evidence="2">asparagine--tRNA ligase</fullName>
        <ecNumber evidence="2">6.1.1.22</ecNumber>
    </recommendedName>
</protein>
<comment type="similarity">
    <text evidence="1">Belongs to the class-II aminoacyl-tRNA synthetase family.</text>
</comment>
<evidence type="ECO:0000256" key="1">
    <source>
        <dbReference type="ARBA" id="ARBA00008226"/>
    </source>
</evidence>
<dbReference type="GO" id="GO:0006421">
    <property type="term" value="P:asparaginyl-tRNA aminoacylation"/>
    <property type="evidence" value="ECO:0007669"/>
    <property type="project" value="InterPro"/>
</dbReference>
<dbReference type="Gene3D" id="3.30.930.10">
    <property type="entry name" value="Bira Bifunctional Protein, Domain 2"/>
    <property type="match status" value="1"/>
</dbReference>
<dbReference type="OrthoDB" id="1931232at2759"/>
<organism evidence="8 9">
    <name type="scientific">Owenia fusiformis</name>
    <name type="common">Polychaete worm</name>
    <dbReference type="NCBI Taxonomy" id="6347"/>
    <lineage>
        <taxon>Eukaryota</taxon>
        <taxon>Metazoa</taxon>
        <taxon>Spiralia</taxon>
        <taxon>Lophotrochozoa</taxon>
        <taxon>Annelida</taxon>
        <taxon>Polychaeta</taxon>
        <taxon>Sedentaria</taxon>
        <taxon>Canalipalpata</taxon>
        <taxon>Sabellida</taxon>
        <taxon>Oweniida</taxon>
        <taxon>Oweniidae</taxon>
        <taxon>Owenia</taxon>
    </lineage>
</organism>
<keyword evidence="4" id="KW-0547">Nucleotide-binding</keyword>
<proteinExistence type="inferred from homology"/>
<evidence type="ECO:0000256" key="5">
    <source>
        <dbReference type="ARBA" id="ARBA00022840"/>
    </source>
</evidence>
<feature type="non-terminal residue" evidence="8">
    <location>
        <position position="1"/>
    </location>
</feature>
<dbReference type="PROSITE" id="PS50862">
    <property type="entry name" value="AA_TRNA_LIGASE_II"/>
    <property type="match status" value="1"/>
</dbReference>
<dbReference type="EMBL" id="CAIIXF020000002">
    <property type="protein sequence ID" value="CAH1777544.1"/>
    <property type="molecule type" value="Genomic_DNA"/>
</dbReference>
<dbReference type="InterPro" id="IPR004365">
    <property type="entry name" value="NA-bd_OB_tRNA"/>
</dbReference>
<dbReference type="GO" id="GO:0005524">
    <property type="term" value="F:ATP binding"/>
    <property type="evidence" value="ECO:0007669"/>
    <property type="project" value="UniProtKB-KW"/>
</dbReference>
<dbReference type="SUPFAM" id="SSF55681">
    <property type="entry name" value="Class II aaRS and biotin synthetases"/>
    <property type="match status" value="1"/>
</dbReference>
<accession>A0A8J1TGV2</accession>
<dbReference type="InterPro" id="IPR004522">
    <property type="entry name" value="Asn-tRNA-ligase"/>
</dbReference>
<dbReference type="EC" id="6.1.1.22" evidence="2"/>
<dbReference type="PANTHER" id="PTHR22594">
    <property type="entry name" value="ASPARTYL/LYSYL-TRNA SYNTHETASE"/>
    <property type="match status" value="1"/>
</dbReference>
<dbReference type="FunFam" id="3.30.930.10:FF:000016">
    <property type="entry name" value="Asparagine--tRNA ligase"/>
    <property type="match status" value="1"/>
</dbReference>
<dbReference type="PRINTS" id="PR01042">
    <property type="entry name" value="TRNASYNTHASP"/>
</dbReference>
<dbReference type="NCBIfam" id="TIGR00457">
    <property type="entry name" value="asnS"/>
    <property type="match status" value="1"/>
</dbReference>
<dbReference type="PANTHER" id="PTHR22594:SF34">
    <property type="entry name" value="ASPARAGINE--TRNA LIGASE, MITOCHONDRIAL-RELATED"/>
    <property type="match status" value="1"/>
</dbReference>
<dbReference type="InterPro" id="IPR002312">
    <property type="entry name" value="Asp/Asn-tRNA-synth_IIb"/>
</dbReference>
<evidence type="ECO:0000313" key="9">
    <source>
        <dbReference type="Proteomes" id="UP000749559"/>
    </source>
</evidence>
<keyword evidence="6" id="KW-0648">Protein biosynthesis</keyword>
<evidence type="ECO:0000256" key="4">
    <source>
        <dbReference type="ARBA" id="ARBA00022741"/>
    </source>
</evidence>
<dbReference type="Proteomes" id="UP000749559">
    <property type="component" value="Unassembled WGS sequence"/>
</dbReference>
<dbReference type="Gene3D" id="2.40.50.140">
    <property type="entry name" value="Nucleic acid-binding proteins"/>
    <property type="match status" value="1"/>
</dbReference>
<name>A0A8J1TGV2_OWEFU</name>
<dbReference type="AlphaFoldDB" id="A0A8J1TGV2"/>
<evidence type="ECO:0000256" key="3">
    <source>
        <dbReference type="ARBA" id="ARBA00022598"/>
    </source>
</evidence>
<dbReference type="InterPro" id="IPR012340">
    <property type="entry name" value="NA-bd_OB-fold"/>
</dbReference>
<dbReference type="InterPro" id="IPR004364">
    <property type="entry name" value="Aa-tRNA-synt_II"/>
</dbReference>
<evidence type="ECO:0000313" key="8">
    <source>
        <dbReference type="EMBL" id="CAH1777544.1"/>
    </source>
</evidence>
<keyword evidence="9" id="KW-1185">Reference proteome</keyword>
<dbReference type="GO" id="GO:0004816">
    <property type="term" value="F:asparagine-tRNA ligase activity"/>
    <property type="evidence" value="ECO:0007669"/>
    <property type="project" value="UniProtKB-EC"/>
</dbReference>
<evidence type="ECO:0000256" key="2">
    <source>
        <dbReference type="ARBA" id="ARBA00012816"/>
    </source>
</evidence>
<dbReference type="InterPro" id="IPR045864">
    <property type="entry name" value="aa-tRNA-synth_II/BPL/LPL"/>
</dbReference>
<gene>
    <name evidence="8" type="ORF">OFUS_LOCUS4572</name>
</gene>
<keyword evidence="7" id="KW-0030">Aminoacyl-tRNA synthetase</keyword>
<sequence>KMAAPMSKILKKLLQQKLTFSRLVYLRKYNSIQIKDILDNETLLGKAIDVSGWVKFKRTHKAVSFFHINDGSCLTNLQIVLEGSSKSDAPFASCVKVRGVVTESDHPGQRLEIKAENIEVIGQNDPVQFPFKKKQPRPPLSNTRDHIHLRPKTDAFASLLRIRNQANCIINQYFQDSGYCHIHTPILSSNDCEGAGELFTVEGKDDSINKKKTNGKDVAKTEFFGAPTYLTVSGQLHLEVVTGAISKAYCFGPTFRAENSKTRHHLSEFYMIEAEVAFTSCLEDIMVIMEDLYKKTSVSLLESCTEDISGYYYKHFSQPDHYETNIKPALENTFIRMPYCEAIDILHDKRDNFDVQIKWGDDLHKVHEKFLVKHCGNIPVFLIHFPKQLKPFYMRQNDDGQTVACVDLLVPEVGELCGGSLREERYDVLETELKQIDKLKSLNWYLELRKFGCPPHAGFGMGFERYLQNILGLQNIRDVIPFPRWAHNCKL</sequence>
<dbReference type="GO" id="GO:0003676">
    <property type="term" value="F:nucleic acid binding"/>
    <property type="evidence" value="ECO:0007669"/>
    <property type="project" value="InterPro"/>
</dbReference>
<comment type="caution">
    <text evidence="8">The sequence shown here is derived from an EMBL/GenBank/DDBJ whole genome shotgun (WGS) entry which is preliminary data.</text>
</comment>
<keyword evidence="3" id="KW-0436">Ligase</keyword>
<evidence type="ECO:0000256" key="7">
    <source>
        <dbReference type="ARBA" id="ARBA00023146"/>
    </source>
</evidence>